<dbReference type="EC" id="6.3.5.11" evidence="7"/>
<evidence type="ECO:0000256" key="6">
    <source>
        <dbReference type="ARBA" id="ARBA00022962"/>
    </source>
</evidence>
<organism evidence="10 11">
    <name type="scientific">Iocasia fonsfrigidae</name>
    <dbReference type="NCBI Taxonomy" id="2682810"/>
    <lineage>
        <taxon>Bacteria</taxon>
        <taxon>Bacillati</taxon>
        <taxon>Bacillota</taxon>
        <taxon>Clostridia</taxon>
        <taxon>Halanaerobiales</taxon>
        <taxon>Halanaerobiaceae</taxon>
        <taxon>Iocasia</taxon>
    </lineage>
</organism>
<evidence type="ECO:0000256" key="4">
    <source>
        <dbReference type="ARBA" id="ARBA00022840"/>
    </source>
</evidence>
<comment type="catalytic activity">
    <reaction evidence="7">
        <text>cob(II)yrinate + 2 L-glutamine + 2 ATP + 2 H2O = cob(II)yrinate a,c diamide + 2 L-glutamate + 2 ADP + 2 phosphate + 2 H(+)</text>
        <dbReference type="Rhea" id="RHEA:26289"/>
        <dbReference type="ChEBI" id="CHEBI:15377"/>
        <dbReference type="ChEBI" id="CHEBI:15378"/>
        <dbReference type="ChEBI" id="CHEBI:29985"/>
        <dbReference type="ChEBI" id="CHEBI:30616"/>
        <dbReference type="ChEBI" id="CHEBI:43474"/>
        <dbReference type="ChEBI" id="CHEBI:58359"/>
        <dbReference type="ChEBI" id="CHEBI:58537"/>
        <dbReference type="ChEBI" id="CHEBI:58894"/>
        <dbReference type="ChEBI" id="CHEBI:456216"/>
        <dbReference type="EC" id="6.3.5.11"/>
    </reaction>
</comment>
<evidence type="ECO:0000259" key="8">
    <source>
        <dbReference type="Pfam" id="PF01656"/>
    </source>
</evidence>
<keyword evidence="4 7" id="KW-0067">ATP-binding</keyword>
<dbReference type="KEGG" id="ifn:GM661_12865"/>
<comment type="similarity">
    <text evidence="7">Belongs to the CobB/CbiA family.</text>
</comment>
<evidence type="ECO:0000313" key="10">
    <source>
        <dbReference type="EMBL" id="QTL98791.1"/>
    </source>
</evidence>
<comment type="domain">
    <text evidence="7">Comprises of two domains. The C-terminal domain contains the binding site for glutamine and catalyzes the hydrolysis of this substrate to glutamate and ammonia. The N-terminal domain is anticipated to bind ATP and cobyrinate and catalyzes the ultimate synthesis of the diamide product. The ammonia produced via the glutaminase domain is probably translocated to the adjacent domain via a molecular tunnel, where it reacts with an activated intermediate.</text>
</comment>
<comment type="miscellaneous">
    <text evidence="7">The a and c carboxylates of cobyrinate are activated for nucleophilic attack via formation of a phosphorylated intermediate by ATP. CbiA catalyzes first the amidation of the c-carboxylate, and then that of the a-carboxylate.</text>
</comment>
<dbReference type="SUPFAM" id="SSF52540">
    <property type="entry name" value="P-loop containing nucleoside triphosphate hydrolases"/>
    <property type="match status" value="1"/>
</dbReference>
<dbReference type="Pfam" id="PF07685">
    <property type="entry name" value="GATase_3"/>
    <property type="match status" value="1"/>
</dbReference>
<dbReference type="GO" id="GO:0042242">
    <property type="term" value="F:cobyrinic acid a,c-diamide synthase activity"/>
    <property type="evidence" value="ECO:0007669"/>
    <property type="project" value="UniProtKB-UniRule"/>
</dbReference>
<dbReference type="GO" id="GO:0009236">
    <property type="term" value="P:cobalamin biosynthetic process"/>
    <property type="evidence" value="ECO:0007669"/>
    <property type="project" value="UniProtKB-UniRule"/>
</dbReference>
<dbReference type="Pfam" id="PF01656">
    <property type="entry name" value="CbiA"/>
    <property type="match status" value="1"/>
</dbReference>
<feature type="active site" description="Nucleophile" evidence="7">
    <location>
        <position position="332"/>
    </location>
</feature>
<feature type="domain" description="CobQ/CobB/MinD/ParA nucleotide binding" evidence="8">
    <location>
        <begin position="7"/>
        <end position="192"/>
    </location>
</feature>
<keyword evidence="11" id="KW-1185">Reference proteome</keyword>
<keyword evidence="3 7" id="KW-0547">Nucleotide-binding</keyword>
<dbReference type="NCBIfam" id="TIGR00379">
    <property type="entry name" value="cobB"/>
    <property type="match status" value="1"/>
</dbReference>
<feature type="site" description="Increases nucleophilicity of active site Cys" evidence="7">
    <location>
        <position position="432"/>
    </location>
</feature>
<evidence type="ECO:0000256" key="5">
    <source>
        <dbReference type="ARBA" id="ARBA00022842"/>
    </source>
</evidence>
<dbReference type="CDD" id="cd03130">
    <property type="entry name" value="GATase1_CobB"/>
    <property type="match status" value="1"/>
</dbReference>
<keyword evidence="7" id="KW-0169">Cobalamin biosynthesis</keyword>
<dbReference type="InterPro" id="IPR027417">
    <property type="entry name" value="P-loop_NTPase"/>
</dbReference>
<sequence>MKEKRLLIAGTKSGVGKTTISLGIMAALSRRGYQVQPYKVGPDYIDPGFHTLFTGNNSYNLDSYFLGCDGVKELYSNSSAGADISIIEGVMGLFDGKGKTGVSSTAEIAGILQTPLVLVVDAQKMAQSAAALIYGYKNYDPGLNLKGVIFNNIASERHYTLIKEAVVEKMPELEILGYLPRQKGLELPERHLGLVPIHESGESKFFIKQLIQLIEKQLDLDKLIKLSADCRKIKVNKHRLYSQEREFNVKIGIAYDQAFNFYYQYNLDLLAKLGAELIYFSPMQDKKLPELDGIYLGGGFPESFLEELAANQDMKNDIREKAQAGMPLYAECGGLMYLSQEIIDFKGNAYQMLGLIPGKVEMQGSLQEMGYVELTTLNSNLILNSNEKARGHVFHYSRLNNLTSGVKKTYRLSDGRLEGYSPTNNLLASYVHLHFASNPGIASNFLRRALLYKK</sequence>
<gene>
    <name evidence="7" type="primary">cbiA</name>
    <name evidence="10" type="ORF">GM661_12865</name>
</gene>
<dbReference type="InterPro" id="IPR004484">
    <property type="entry name" value="CbiA/CobB_synth"/>
</dbReference>
<evidence type="ECO:0000259" key="9">
    <source>
        <dbReference type="Pfam" id="PF07685"/>
    </source>
</evidence>
<dbReference type="InterPro" id="IPR002586">
    <property type="entry name" value="CobQ/CobB/MinD/ParA_Nub-bd_dom"/>
</dbReference>
<name>A0A8A7KBH0_9FIRM</name>
<evidence type="ECO:0000256" key="1">
    <source>
        <dbReference type="ARBA" id="ARBA00001946"/>
    </source>
</evidence>
<dbReference type="InterPro" id="IPR011698">
    <property type="entry name" value="GATase_3"/>
</dbReference>
<evidence type="ECO:0000313" key="11">
    <source>
        <dbReference type="Proteomes" id="UP000665020"/>
    </source>
</evidence>
<evidence type="ECO:0000256" key="2">
    <source>
        <dbReference type="ARBA" id="ARBA00022598"/>
    </source>
</evidence>
<dbReference type="Gene3D" id="3.40.50.880">
    <property type="match status" value="1"/>
</dbReference>
<keyword evidence="2 7" id="KW-0436">Ligase</keyword>
<proteinExistence type="inferred from homology"/>
<dbReference type="SUPFAM" id="SSF52317">
    <property type="entry name" value="Class I glutamine amidotransferase-like"/>
    <property type="match status" value="1"/>
</dbReference>
<dbReference type="UniPathway" id="UPA00148">
    <property type="reaction ID" value="UER00231"/>
</dbReference>
<dbReference type="NCBIfam" id="NF002204">
    <property type="entry name" value="PRK01077.1"/>
    <property type="match status" value="1"/>
</dbReference>
<dbReference type="PANTHER" id="PTHR43873:SF1">
    <property type="entry name" value="COBYRINATE A,C-DIAMIDE SYNTHASE"/>
    <property type="match status" value="1"/>
</dbReference>
<evidence type="ECO:0000256" key="7">
    <source>
        <dbReference type="HAMAP-Rule" id="MF_00027"/>
    </source>
</evidence>
<dbReference type="PROSITE" id="PS51274">
    <property type="entry name" value="GATASE_COBBQ"/>
    <property type="match status" value="1"/>
</dbReference>
<comment type="cofactor">
    <cofactor evidence="1 7">
        <name>Mg(2+)</name>
        <dbReference type="ChEBI" id="CHEBI:18420"/>
    </cofactor>
</comment>
<dbReference type="InterPro" id="IPR029062">
    <property type="entry name" value="Class_I_gatase-like"/>
</dbReference>
<dbReference type="PANTHER" id="PTHR43873">
    <property type="entry name" value="COBYRINATE A,C-DIAMIDE SYNTHASE"/>
    <property type="match status" value="1"/>
</dbReference>
<reference evidence="10" key="1">
    <citation type="submission" date="2019-12" db="EMBL/GenBank/DDBJ databases">
        <authorList>
            <person name="zhang j."/>
            <person name="sun C.M."/>
        </authorList>
    </citation>
    <scope>NUCLEOTIDE SEQUENCE</scope>
    <source>
        <strain evidence="10">NS-1</strain>
    </source>
</reference>
<keyword evidence="5 7" id="KW-0460">Magnesium</keyword>
<dbReference type="RefSeq" id="WP_230867186.1">
    <property type="nucleotide sequence ID" value="NZ_CP046640.1"/>
</dbReference>
<dbReference type="Proteomes" id="UP000665020">
    <property type="component" value="Chromosome"/>
</dbReference>
<accession>A0A8A7KBH0</accession>
<keyword evidence="6 7" id="KW-0315">Glutamine amidotransferase</keyword>
<evidence type="ECO:0000256" key="3">
    <source>
        <dbReference type="ARBA" id="ARBA00022741"/>
    </source>
</evidence>
<dbReference type="Gene3D" id="3.40.50.300">
    <property type="entry name" value="P-loop containing nucleotide triphosphate hydrolases"/>
    <property type="match status" value="2"/>
</dbReference>
<protein>
    <recommendedName>
        <fullName evidence="7">Cobyrinate a,c-diamide synthase</fullName>
        <ecNumber evidence="7">6.3.5.11</ecNumber>
    </recommendedName>
    <alternativeName>
        <fullName evidence="7">Cobyrinic acid a,c-diamide synthetase</fullName>
    </alternativeName>
</protein>
<dbReference type="GO" id="GO:0005524">
    <property type="term" value="F:ATP binding"/>
    <property type="evidence" value="ECO:0007669"/>
    <property type="project" value="UniProtKB-UniRule"/>
</dbReference>
<comment type="pathway">
    <text evidence="7">Cofactor biosynthesis; adenosylcobalamin biosynthesis; cob(II)yrinate a,c-diamide from sirohydrochlorin (anaerobic route): step 10/10.</text>
</comment>
<dbReference type="AlphaFoldDB" id="A0A8A7KBH0"/>
<dbReference type="CDD" id="cd05388">
    <property type="entry name" value="CobB_N"/>
    <property type="match status" value="1"/>
</dbReference>
<dbReference type="EMBL" id="CP046640">
    <property type="protein sequence ID" value="QTL98791.1"/>
    <property type="molecule type" value="Genomic_DNA"/>
</dbReference>
<dbReference type="HAMAP" id="MF_00027">
    <property type="entry name" value="CobB_CbiA"/>
    <property type="match status" value="1"/>
</dbReference>
<feature type="domain" description="CobB/CobQ-like glutamine amidotransferase" evidence="9">
    <location>
        <begin position="250"/>
        <end position="438"/>
    </location>
</feature>
<comment type="function">
    <text evidence="7">Catalyzes the ATP-dependent amidation of the two carboxylate groups at positions a and c of cobyrinate, using either L-glutamine or ammonia as the nitrogen source.</text>
</comment>